<dbReference type="InterPro" id="IPR001062">
    <property type="entry name" value="Transcrpt_antiterm_NusG"/>
</dbReference>
<protein>
    <recommendedName>
        <fullName evidence="5 6">Transcription termination/antitermination protein NusG</fullName>
    </recommendedName>
</protein>
<keyword evidence="2 5" id="KW-0889">Transcription antitermination</keyword>
<keyword evidence="11" id="KW-1185">Reference proteome</keyword>
<evidence type="ECO:0000256" key="2">
    <source>
        <dbReference type="ARBA" id="ARBA00022814"/>
    </source>
</evidence>
<dbReference type="InterPro" id="IPR006645">
    <property type="entry name" value="NGN-like_dom"/>
</dbReference>
<evidence type="ECO:0000259" key="9">
    <source>
        <dbReference type="SMART" id="SM00739"/>
    </source>
</evidence>
<accession>A0ABY5DKG2</accession>
<dbReference type="InterPro" id="IPR015869">
    <property type="entry name" value="Transcrpt_antiterm_NusG_bac_CS"/>
</dbReference>
<evidence type="ECO:0000256" key="5">
    <source>
        <dbReference type="HAMAP-Rule" id="MF_00948"/>
    </source>
</evidence>
<evidence type="ECO:0000313" key="11">
    <source>
        <dbReference type="Proteomes" id="UP001055955"/>
    </source>
</evidence>
<dbReference type="InterPro" id="IPR036735">
    <property type="entry name" value="NGN_dom_sf"/>
</dbReference>
<dbReference type="HAMAP" id="MF_00948">
    <property type="entry name" value="NusG"/>
    <property type="match status" value="1"/>
</dbReference>
<evidence type="ECO:0000313" key="10">
    <source>
        <dbReference type="EMBL" id="UTC24310.1"/>
    </source>
</evidence>
<name>A0ABY5DKG2_9GAMM</name>
<dbReference type="NCBIfam" id="TIGR00922">
    <property type="entry name" value="nusG"/>
    <property type="match status" value="1"/>
</dbReference>
<evidence type="ECO:0000256" key="7">
    <source>
        <dbReference type="RuleBase" id="RU000538"/>
    </source>
</evidence>
<dbReference type="InterPro" id="IPR043425">
    <property type="entry name" value="NusG-like"/>
</dbReference>
<evidence type="ECO:0000256" key="6">
    <source>
        <dbReference type="NCBIfam" id="TIGR00922"/>
    </source>
</evidence>
<dbReference type="Pfam" id="PF00467">
    <property type="entry name" value="KOW"/>
    <property type="match status" value="1"/>
</dbReference>
<dbReference type="Gene3D" id="2.30.30.30">
    <property type="match status" value="1"/>
</dbReference>
<organism evidence="10 11">
    <name type="scientific">Candidatus Comchoanobacter bicostacola</name>
    <dbReference type="NCBI Taxonomy" id="2919598"/>
    <lineage>
        <taxon>Bacteria</taxon>
        <taxon>Pseudomonadati</taxon>
        <taxon>Pseudomonadota</taxon>
        <taxon>Gammaproteobacteria</taxon>
        <taxon>Candidatus Comchoanobacterales</taxon>
        <taxon>Candidatus Comchoanobacteraceae</taxon>
        <taxon>Candidatus Comchoanobacter</taxon>
    </lineage>
</organism>
<feature type="domain" description="NusG-like N-terminal" evidence="8">
    <location>
        <begin position="9"/>
        <end position="119"/>
    </location>
</feature>
<keyword evidence="3 5" id="KW-0805">Transcription regulation</keyword>
<dbReference type="InterPro" id="IPR014722">
    <property type="entry name" value="Rib_uL2_dom2"/>
</dbReference>
<dbReference type="SUPFAM" id="SSF50104">
    <property type="entry name" value="Translation proteins SH3-like domain"/>
    <property type="match status" value="1"/>
</dbReference>
<dbReference type="PANTHER" id="PTHR30265">
    <property type="entry name" value="RHO-INTERACTING TRANSCRIPTION TERMINATION FACTOR NUSG"/>
    <property type="match status" value="1"/>
</dbReference>
<dbReference type="PANTHER" id="PTHR30265:SF2">
    <property type="entry name" value="TRANSCRIPTION TERMINATION_ANTITERMINATION PROTEIN NUSG"/>
    <property type="match status" value="1"/>
</dbReference>
<sequence length="189" mass="21417">MVEKQDDLQLRWYAVHVATGFENKMIEEIQRKIAEVGLESYFGEMIMPTEEVVELKNGKKNVRTKKLMPGYLLVQMVMHDDAWFLVRNATKVLGFLGGKKGQKPVHMPDFEVNRILNRDSAGEVVASKPRVSVVYDVGEVVRVSEGPFADFQAVVEEVNYEKGRLVVSVLIFGRSTPVELEFGQVEKLT</sequence>
<dbReference type="PROSITE" id="PS01014">
    <property type="entry name" value="NUSG"/>
    <property type="match status" value="1"/>
</dbReference>
<keyword evidence="4 5" id="KW-0804">Transcription</keyword>
<dbReference type="SMART" id="SM00738">
    <property type="entry name" value="NGN"/>
    <property type="match status" value="1"/>
</dbReference>
<dbReference type="CDD" id="cd06091">
    <property type="entry name" value="KOW_NusG"/>
    <property type="match status" value="1"/>
</dbReference>
<dbReference type="EMBL" id="CP092900">
    <property type="protein sequence ID" value="UTC24310.1"/>
    <property type="molecule type" value="Genomic_DNA"/>
</dbReference>
<keyword evidence="1 5" id="KW-0806">Transcription termination</keyword>
<evidence type="ECO:0000256" key="4">
    <source>
        <dbReference type="ARBA" id="ARBA00023163"/>
    </source>
</evidence>
<dbReference type="SUPFAM" id="SSF82679">
    <property type="entry name" value="N-utilization substance G protein NusG, N-terminal domain"/>
    <property type="match status" value="1"/>
</dbReference>
<dbReference type="InterPro" id="IPR047050">
    <property type="entry name" value="NGN"/>
</dbReference>
<evidence type="ECO:0000256" key="1">
    <source>
        <dbReference type="ARBA" id="ARBA00022472"/>
    </source>
</evidence>
<dbReference type="Gene3D" id="3.30.70.940">
    <property type="entry name" value="NusG, N-terminal domain"/>
    <property type="match status" value="1"/>
</dbReference>
<gene>
    <name evidence="5 10" type="primary">nusG</name>
    <name evidence="10" type="ORF">MMH89_03605</name>
</gene>
<evidence type="ECO:0000259" key="8">
    <source>
        <dbReference type="SMART" id="SM00738"/>
    </source>
</evidence>
<dbReference type="RefSeq" id="WP_258568094.1">
    <property type="nucleotide sequence ID" value="NZ_CP092900.1"/>
</dbReference>
<feature type="domain" description="KOW" evidence="9">
    <location>
        <begin position="134"/>
        <end position="161"/>
    </location>
</feature>
<comment type="function">
    <text evidence="5 7">Participates in transcription elongation, termination and antitermination.</text>
</comment>
<proteinExistence type="inferred from homology"/>
<dbReference type="Proteomes" id="UP001055955">
    <property type="component" value="Chromosome"/>
</dbReference>
<comment type="similarity">
    <text evidence="5 7">Belongs to the NusG family.</text>
</comment>
<dbReference type="CDD" id="cd09891">
    <property type="entry name" value="NGN_Bact_1"/>
    <property type="match status" value="1"/>
</dbReference>
<dbReference type="Pfam" id="PF02357">
    <property type="entry name" value="NusG"/>
    <property type="match status" value="1"/>
</dbReference>
<dbReference type="PRINTS" id="PR00338">
    <property type="entry name" value="NUSGTNSCPFCT"/>
</dbReference>
<reference evidence="10 11" key="1">
    <citation type="journal article" date="2022" name="Nat. Microbiol.">
        <title>The microbiome of a bacterivorous marine choanoflagellate contains a resource-demanding obligate bacterial associate.</title>
        <authorList>
            <person name="Needham D.M."/>
            <person name="Poirier C."/>
            <person name="Bachy C."/>
            <person name="George E.E."/>
            <person name="Wilken S."/>
            <person name="Yung C.C.M."/>
            <person name="Limardo A.J."/>
            <person name="Morando M."/>
            <person name="Sudek L."/>
            <person name="Malmstrom R.R."/>
            <person name="Keeling P.J."/>
            <person name="Santoro A.E."/>
            <person name="Worden A.Z."/>
        </authorList>
    </citation>
    <scope>NUCLEOTIDE SEQUENCE [LARGE SCALE GENOMIC DNA]</scope>
    <source>
        <strain evidence="10 11">Comchoano-1</strain>
    </source>
</reference>
<dbReference type="SMART" id="SM00739">
    <property type="entry name" value="KOW"/>
    <property type="match status" value="1"/>
</dbReference>
<dbReference type="InterPro" id="IPR008991">
    <property type="entry name" value="Translation_prot_SH3-like_sf"/>
</dbReference>
<evidence type="ECO:0000256" key="3">
    <source>
        <dbReference type="ARBA" id="ARBA00023015"/>
    </source>
</evidence>
<dbReference type="InterPro" id="IPR005824">
    <property type="entry name" value="KOW"/>
</dbReference>